<accession>A0AAF0GIL0</accession>
<evidence type="ECO:0000313" key="2">
    <source>
        <dbReference type="Proteomes" id="UP001242841"/>
    </source>
</evidence>
<name>A0AAF0GIL0_9CAUD</name>
<reference evidence="1" key="1">
    <citation type="submission" date="2023-03" db="EMBL/GenBank/DDBJ databases">
        <authorList>
            <person name="Aguilar E."/>
            <person name="Antigua R."/>
            <person name="Antonino C."/>
            <person name="Bisram R."/>
            <person name="Chen J."/>
            <person name="Davilmar B."/>
            <person name="Del R.K."/>
            <person name="Germosen J."/>
            <person name="Hernandez J."/>
            <person name="Kelloggs L."/>
            <person name="Lema C."/>
            <person name="Li J."/>
            <person name="Melendez A."/>
            <person name="Mohammed I."/>
            <person name="Ryan A."/>
            <person name="Singh S."/>
            <person name="Tariq H."/>
            <person name="Golebiewska U.P."/>
            <person name="Russell D.A."/>
            <person name="Jacobs-Sera D."/>
            <person name="Hatfull G.F."/>
        </authorList>
    </citation>
    <scope>NUCLEOTIDE SEQUENCE</scope>
</reference>
<protein>
    <submittedName>
        <fullName evidence="1">Uncharacterized protein</fullName>
    </submittedName>
</protein>
<gene>
    <name evidence="1" type="primary">2</name>
    <name evidence="1" type="ORF">SEA_TROGGLEHUMPER_2</name>
</gene>
<dbReference type="Proteomes" id="UP001242841">
    <property type="component" value="Segment"/>
</dbReference>
<organism evidence="1 2">
    <name type="scientific">Rhodococcus phage Trogglehumper</name>
    <dbReference type="NCBI Taxonomy" id="3038381"/>
    <lineage>
        <taxon>Viruses</taxon>
        <taxon>Duplodnaviria</taxon>
        <taxon>Heunggongvirae</taxon>
        <taxon>Uroviricota</taxon>
        <taxon>Caudoviricetes</taxon>
        <taxon>Caudoviricetes incertae sedis</taxon>
        <taxon>Trogglehumpervirus</taxon>
        <taxon>Trogglehumpervirus trogglehumper</taxon>
    </lineage>
</organism>
<dbReference type="EMBL" id="OQ709222">
    <property type="protein sequence ID" value="WGH22003.1"/>
    <property type="molecule type" value="Genomic_DNA"/>
</dbReference>
<keyword evidence="2" id="KW-1185">Reference proteome</keyword>
<sequence>MSSSKATVHCKRCGLTRPHKSRQLCEGCYRTVTRHDMRDFYPTKAEEAAIRAHWGSDS</sequence>
<proteinExistence type="predicted"/>
<evidence type="ECO:0000313" key="1">
    <source>
        <dbReference type="EMBL" id="WGH22003.1"/>
    </source>
</evidence>